<sequence length="92" mass="10242">MAQLQHWCKGEGINPSHAILVKGVPENTEIDFIEETLQTIKALGRVKVRGSVFDPQCHSLTVLCECREEVNTKAIPLSLESPPHPLEKSRLV</sequence>
<keyword evidence="3" id="KW-1185">Reference proteome</keyword>
<comment type="caution">
    <text evidence="2">The sequence shown here is derived from an EMBL/GenBank/DDBJ whole genome shotgun (WGS) entry which is preliminary data.</text>
</comment>
<dbReference type="InterPro" id="IPR026523">
    <property type="entry name" value="PNMA"/>
</dbReference>
<proteinExistence type="predicted"/>
<accession>A0AAW1FM75</accession>
<evidence type="ECO:0000313" key="3">
    <source>
        <dbReference type="Proteomes" id="UP001488805"/>
    </source>
</evidence>
<dbReference type="EMBL" id="JBCEZU010000056">
    <property type="protein sequence ID" value="KAK9535825.1"/>
    <property type="molecule type" value="Genomic_DNA"/>
</dbReference>
<feature type="domain" description="Paraneoplastic antigen Ma-like N-terminal" evidence="1">
    <location>
        <begin position="2"/>
        <end position="79"/>
    </location>
</feature>
<name>A0AAW1FM75_ZOAVI</name>
<dbReference type="InterPro" id="IPR048271">
    <property type="entry name" value="PNMA_N"/>
</dbReference>
<organism evidence="2 3">
    <name type="scientific">Zoarces viviparus</name>
    <name type="common">Viviparous eelpout</name>
    <name type="synonym">Blennius viviparus</name>
    <dbReference type="NCBI Taxonomy" id="48416"/>
    <lineage>
        <taxon>Eukaryota</taxon>
        <taxon>Metazoa</taxon>
        <taxon>Chordata</taxon>
        <taxon>Craniata</taxon>
        <taxon>Vertebrata</taxon>
        <taxon>Euteleostomi</taxon>
        <taxon>Actinopterygii</taxon>
        <taxon>Neopterygii</taxon>
        <taxon>Teleostei</taxon>
        <taxon>Neoteleostei</taxon>
        <taxon>Acanthomorphata</taxon>
        <taxon>Eupercaria</taxon>
        <taxon>Perciformes</taxon>
        <taxon>Cottioidei</taxon>
        <taxon>Zoarcales</taxon>
        <taxon>Zoarcidae</taxon>
        <taxon>Zoarcinae</taxon>
        <taxon>Zoarces</taxon>
    </lineage>
</organism>
<dbReference type="PANTHER" id="PTHR23095:SF51">
    <property type="entry name" value="PARANEOPLASTIC ANTIGEN MA1 HOMOLOG-RELATED"/>
    <property type="match status" value="1"/>
</dbReference>
<protein>
    <recommendedName>
        <fullName evidence="1">Paraneoplastic antigen Ma-like N-terminal domain-containing protein</fullName>
    </recommendedName>
</protein>
<evidence type="ECO:0000313" key="2">
    <source>
        <dbReference type="EMBL" id="KAK9535825.1"/>
    </source>
</evidence>
<gene>
    <name evidence="2" type="ORF">VZT92_008180</name>
</gene>
<reference evidence="2 3" key="1">
    <citation type="journal article" date="2024" name="Genome Biol. Evol.">
        <title>Chromosome-level genome assembly of the viviparous eelpout Zoarces viviparus.</title>
        <authorList>
            <person name="Fuhrmann N."/>
            <person name="Brasseur M.V."/>
            <person name="Bakowski C.E."/>
            <person name="Podsiadlowski L."/>
            <person name="Prost S."/>
            <person name="Krehenwinkel H."/>
            <person name="Mayer C."/>
        </authorList>
    </citation>
    <scope>NUCLEOTIDE SEQUENCE [LARGE SCALE GENOMIC DNA]</scope>
    <source>
        <strain evidence="2">NO-MEL_2022_Ind0_liver</strain>
    </source>
</reference>
<evidence type="ECO:0000259" key="1">
    <source>
        <dbReference type="Pfam" id="PF20846"/>
    </source>
</evidence>
<dbReference type="Pfam" id="PF20846">
    <property type="entry name" value="PNMA_N"/>
    <property type="match status" value="1"/>
</dbReference>
<dbReference type="Proteomes" id="UP001488805">
    <property type="component" value="Unassembled WGS sequence"/>
</dbReference>
<dbReference type="PANTHER" id="PTHR23095">
    <property type="entry name" value="PARANEOPLASTIC ANTIGEN"/>
    <property type="match status" value="1"/>
</dbReference>
<dbReference type="AlphaFoldDB" id="A0AAW1FM75"/>